<protein>
    <submittedName>
        <fullName evidence="1">Uncharacterized protein</fullName>
    </submittedName>
</protein>
<dbReference type="AlphaFoldDB" id="A0A2A9P6P8"/>
<sequence>MNLDALRLEGQASLLQEYHSTTGSIRPIRAVKLASPIPPCQPGGKLSGHEPLSFDTAHFAGLRRLPVCAQPLWEAGRCSFFNSYAFTAEQYGPICRACFPVEART</sequence>
<name>A0A2A9P6P8_OPHUN</name>
<evidence type="ECO:0000313" key="2">
    <source>
        <dbReference type="Proteomes" id="UP000037136"/>
    </source>
</evidence>
<dbReference type="Proteomes" id="UP000037136">
    <property type="component" value="Unassembled WGS sequence"/>
</dbReference>
<keyword evidence="2" id="KW-1185">Reference proteome</keyword>
<reference evidence="1 2" key="1">
    <citation type="journal article" date="2015" name="BMC Genomics">
        <title>Gene expression during zombie ant biting behavior reflects the complexity underlying fungal parasitic behavioral manipulation.</title>
        <authorList>
            <person name="de Bekker C."/>
            <person name="Ohm R.A."/>
            <person name="Loreto R.G."/>
            <person name="Sebastian A."/>
            <person name="Albert I."/>
            <person name="Merrow M."/>
            <person name="Brachmann A."/>
            <person name="Hughes D.P."/>
        </authorList>
    </citation>
    <scope>NUCLEOTIDE SEQUENCE [LARGE SCALE GENOMIC DNA]</scope>
    <source>
        <strain evidence="1 2">SC16a</strain>
    </source>
</reference>
<reference evidence="1 2" key="2">
    <citation type="journal article" date="2017" name="Sci. Rep.">
        <title>Ant-infecting Ophiocordyceps genomes reveal a high diversity of potential behavioral manipulation genes and a possible major role for enterotoxins.</title>
        <authorList>
            <person name="de Bekker C."/>
            <person name="Ohm R.A."/>
            <person name="Evans H.C."/>
            <person name="Brachmann A."/>
            <person name="Hughes D.P."/>
        </authorList>
    </citation>
    <scope>NUCLEOTIDE SEQUENCE [LARGE SCALE GENOMIC DNA]</scope>
    <source>
        <strain evidence="1 2">SC16a</strain>
    </source>
</reference>
<organism evidence="1 2">
    <name type="scientific">Ophiocordyceps unilateralis</name>
    <name type="common">Zombie-ant fungus</name>
    <name type="synonym">Torrubia unilateralis</name>
    <dbReference type="NCBI Taxonomy" id="268505"/>
    <lineage>
        <taxon>Eukaryota</taxon>
        <taxon>Fungi</taxon>
        <taxon>Dikarya</taxon>
        <taxon>Ascomycota</taxon>
        <taxon>Pezizomycotina</taxon>
        <taxon>Sordariomycetes</taxon>
        <taxon>Hypocreomycetidae</taxon>
        <taxon>Hypocreales</taxon>
        <taxon>Ophiocordycipitaceae</taxon>
        <taxon>Ophiocordyceps</taxon>
    </lineage>
</organism>
<proteinExistence type="predicted"/>
<gene>
    <name evidence="1" type="ORF">XA68_16256</name>
</gene>
<accession>A0A2A9P6P8</accession>
<dbReference type="EMBL" id="LAZP02000543">
    <property type="protein sequence ID" value="PFH56607.1"/>
    <property type="molecule type" value="Genomic_DNA"/>
</dbReference>
<dbReference type="OrthoDB" id="4923590at2759"/>
<evidence type="ECO:0000313" key="1">
    <source>
        <dbReference type="EMBL" id="PFH56607.1"/>
    </source>
</evidence>
<comment type="caution">
    <text evidence="1">The sequence shown here is derived from an EMBL/GenBank/DDBJ whole genome shotgun (WGS) entry which is preliminary data.</text>
</comment>